<dbReference type="SMART" id="SM00912">
    <property type="entry name" value="Haemagg_act"/>
    <property type="match status" value="1"/>
</dbReference>
<evidence type="ECO:0000256" key="1">
    <source>
        <dbReference type="SAM" id="SignalP"/>
    </source>
</evidence>
<sequence length="276" mass="29329">MMKFHNFQLSVSCNVLFFSIVASLAYAEVTLDGTLGTGGALEGPHYQIGAELGQQHGGNLFQSFSHFNINTGESATFSGPHHVHNIISRVTGGNPSLINGLLRSTIPNANMYFLNPYGIMFGKGASLDVQGSFHASTADTLRLSDGGEFNVRYPNNSSLTVAPVEAFGFLTDTPAAITVQDTELSVSEGKTLSLIGGDLRMNGEPPIYSETDNIATFNTILSAEFGRINLASVASHGEVVFTESELMLNAKERGQITANNTNINTNGDGGGAIYIR</sequence>
<gene>
    <name evidence="3" type="ORF">QUF54_06890</name>
</gene>
<feature type="non-terminal residue" evidence="3">
    <location>
        <position position="276"/>
    </location>
</feature>
<feature type="domain" description="Filamentous haemagglutinin FhaB/tRNA nuclease CdiA-like TPS" evidence="2">
    <location>
        <begin position="47"/>
        <end position="144"/>
    </location>
</feature>
<dbReference type="InterPro" id="IPR012334">
    <property type="entry name" value="Pectin_lyas_fold"/>
</dbReference>
<dbReference type="Proteomes" id="UP001171945">
    <property type="component" value="Unassembled WGS sequence"/>
</dbReference>
<accession>A0ABT7VU27</accession>
<name>A0ABT7VU27_9GAMM</name>
<evidence type="ECO:0000313" key="4">
    <source>
        <dbReference type="Proteomes" id="UP001171945"/>
    </source>
</evidence>
<dbReference type="SUPFAM" id="SSF51126">
    <property type="entry name" value="Pectin lyase-like"/>
    <property type="match status" value="1"/>
</dbReference>
<dbReference type="EMBL" id="JAUCGM010000428">
    <property type="protein sequence ID" value="MDM8563061.1"/>
    <property type="molecule type" value="Genomic_DNA"/>
</dbReference>
<evidence type="ECO:0000313" key="3">
    <source>
        <dbReference type="EMBL" id="MDM8563061.1"/>
    </source>
</evidence>
<proteinExistence type="predicted"/>
<dbReference type="InterPro" id="IPR011050">
    <property type="entry name" value="Pectin_lyase_fold/virulence"/>
</dbReference>
<feature type="chain" id="PRO_5047138440" evidence="1">
    <location>
        <begin position="28"/>
        <end position="276"/>
    </location>
</feature>
<dbReference type="NCBIfam" id="TIGR01901">
    <property type="entry name" value="adhes_NPXG"/>
    <property type="match status" value="1"/>
</dbReference>
<dbReference type="Gene3D" id="2.160.20.10">
    <property type="entry name" value="Single-stranded right-handed beta-helix, Pectin lyase-like"/>
    <property type="match status" value="1"/>
</dbReference>
<reference evidence="3" key="1">
    <citation type="submission" date="2023-06" db="EMBL/GenBank/DDBJ databases">
        <title>Uncultivated large filamentous bacteria from sulfidic sediments reveal new species and different genomic features in energy metabolism and defense.</title>
        <authorList>
            <person name="Fonseca A."/>
        </authorList>
    </citation>
    <scope>NUCLEOTIDE SEQUENCE</scope>
    <source>
        <strain evidence="3">HSG4</strain>
    </source>
</reference>
<feature type="signal peptide" evidence="1">
    <location>
        <begin position="1"/>
        <end position="27"/>
    </location>
</feature>
<organism evidence="3 4">
    <name type="scientific">Candidatus Marithioploca araucensis</name>
    <dbReference type="NCBI Taxonomy" id="70273"/>
    <lineage>
        <taxon>Bacteria</taxon>
        <taxon>Pseudomonadati</taxon>
        <taxon>Pseudomonadota</taxon>
        <taxon>Gammaproteobacteria</taxon>
        <taxon>Thiotrichales</taxon>
        <taxon>Thiotrichaceae</taxon>
        <taxon>Candidatus Marithioploca</taxon>
    </lineage>
</organism>
<dbReference type="Pfam" id="PF05860">
    <property type="entry name" value="TPS"/>
    <property type="match status" value="1"/>
</dbReference>
<dbReference type="InterPro" id="IPR008638">
    <property type="entry name" value="FhaB/CdiA-like_TPS"/>
</dbReference>
<evidence type="ECO:0000259" key="2">
    <source>
        <dbReference type="SMART" id="SM00912"/>
    </source>
</evidence>
<protein>
    <submittedName>
        <fullName evidence="3">Filamentous hemagglutinin N-terminal domain-containing protein</fullName>
    </submittedName>
</protein>
<comment type="caution">
    <text evidence="3">The sequence shown here is derived from an EMBL/GenBank/DDBJ whole genome shotgun (WGS) entry which is preliminary data.</text>
</comment>
<keyword evidence="4" id="KW-1185">Reference proteome</keyword>
<keyword evidence="1" id="KW-0732">Signal</keyword>